<protein>
    <submittedName>
        <fullName evidence="1">Uncharacterized protein</fullName>
    </submittedName>
</protein>
<dbReference type="AlphaFoldDB" id="A0A6M3M1T3"/>
<evidence type="ECO:0000313" key="1">
    <source>
        <dbReference type="EMBL" id="QJA98808.1"/>
    </source>
</evidence>
<dbReference type="EMBL" id="MT143609">
    <property type="protein sequence ID" value="QJA98808.1"/>
    <property type="molecule type" value="Genomic_DNA"/>
</dbReference>
<reference evidence="1" key="1">
    <citation type="submission" date="2020-03" db="EMBL/GenBank/DDBJ databases">
        <title>The deep terrestrial virosphere.</title>
        <authorList>
            <person name="Holmfeldt K."/>
            <person name="Nilsson E."/>
            <person name="Simone D."/>
            <person name="Lopez-Fernandez M."/>
            <person name="Wu X."/>
            <person name="de Brujin I."/>
            <person name="Lundin D."/>
            <person name="Andersson A."/>
            <person name="Bertilsson S."/>
            <person name="Dopson M."/>
        </authorList>
    </citation>
    <scope>NUCLEOTIDE SEQUENCE</scope>
    <source>
        <strain evidence="1">MM171A01522</strain>
    </source>
</reference>
<sequence length="132" mass="14759">MNEVTEKVIRVFESNLEKVAVRLGEGYVFDPWLCAKGYPIMTGENTCYWVLIRPEILDDLELVALACPFRQLPVEPVIDEPAGYGTVYVTHSDGEDATAPWTAKGYVLLHKDHVTSKGTIMTLTTKPEEAED</sequence>
<accession>A0A6M3M1T3</accession>
<name>A0A6M3M1T3_9ZZZZ</name>
<organism evidence="1">
    <name type="scientific">viral metagenome</name>
    <dbReference type="NCBI Taxonomy" id="1070528"/>
    <lineage>
        <taxon>unclassified sequences</taxon>
        <taxon>metagenomes</taxon>
        <taxon>organismal metagenomes</taxon>
    </lineage>
</organism>
<gene>
    <name evidence="1" type="ORF">MM171A01522_0011</name>
</gene>
<proteinExistence type="predicted"/>